<evidence type="ECO:0000256" key="3">
    <source>
        <dbReference type="ARBA" id="ARBA00035643"/>
    </source>
</evidence>
<feature type="coiled-coil region" evidence="4">
    <location>
        <begin position="106"/>
        <end position="161"/>
    </location>
</feature>
<comment type="similarity">
    <text evidence="3">Belongs to the gas vesicle GvpF/GvpL family.</text>
</comment>
<keyword evidence="6" id="KW-1185">Reference proteome</keyword>
<evidence type="ECO:0000313" key="5">
    <source>
        <dbReference type="EMBL" id="MBF6297182.1"/>
    </source>
</evidence>
<sequence>MATQHATEARETETAERSGVYVYGIVPADVEPEEHAAGVGDPPSTIELVRHGEIAALVSDVAVDRRFGTPDDLTAHARLLDGAAAVAPVLPLRFGAVMSDAEAVEKELLEAHEDEFRTALEELEGRAQFVVKGRYVEGTILREVLDENAEAARLRDEIRDKPEDATRNERIALGEIINQAVTAKRTEDTRRMLTLLEPLTSLVNQREPTHEEDTVHVAILLELSRQSELEDALRQLAEGEWDGRVDLSLLGPMAAYDFVTKRAPEG</sequence>
<comment type="caution">
    <text evidence="5">The sequence shown here is derived from an EMBL/GenBank/DDBJ whole genome shotgun (WGS) entry which is preliminary data.</text>
</comment>
<evidence type="ECO:0000256" key="1">
    <source>
        <dbReference type="ARBA" id="ARBA00022987"/>
    </source>
</evidence>
<evidence type="ECO:0000256" key="4">
    <source>
        <dbReference type="SAM" id="Coils"/>
    </source>
</evidence>
<gene>
    <name evidence="5" type="ORF">IU459_06445</name>
</gene>
<evidence type="ECO:0000256" key="2">
    <source>
        <dbReference type="ARBA" id="ARBA00035108"/>
    </source>
</evidence>
<reference evidence="5 6" key="1">
    <citation type="submission" date="2020-10" db="EMBL/GenBank/DDBJ databases">
        <title>Identification of Nocardia species via Next-generation sequencing and recognition of intraspecies genetic diversity.</title>
        <authorList>
            <person name="Li P."/>
            <person name="Li P."/>
            <person name="Lu B."/>
        </authorList>
    </citation>
    <scope>NUCLEOTIDE SEQUENCE [LARGE SCALE GENOMIC DNA]</scope>
    <source>
        <strain evidence="5 6">BJ06-0157</strain>
    </source>
</reference>
<proteinExistence type="inferred from homology"/>
<dbReference type="InterPro" id="IPR009430">
    <property type="entry name" value="GvpL/GvpF"/>
</dbReference>
<dbReference type="Pfam" id="PF06386">
    <property type="entry name" value="GvpL_GvpF"/>
    <property type="match status" value="1"/>
</dbReference>
<dbReference type="Proteomes" id="UP000702209">
    <property type="component" value="Unassembled WGS sequence"/>
</dbReference>
<keyword evidence="1" id="KW-0304">Gas vesicle</keyword>
<name>A0ABS0CMZ3_9NOCA</name>
<comment type="subcellular location">
    <subcellularLocation>
        <location evidence="2">Gas vesicle</location>
    </subcellularLocation>
</comment>
<dbReference type="PANTHER" id="PTHR36852">
    <property type="entry name" value="PROTEIN GVPL 2"/>
    <property type="match status" value="1"/>
</dbReference>
<evidence type="ECO:0000313" key="6">
    <source>
        <dbReference type="Proteomes" id="UP000702209"/>
    </source>
</evidence>
<accession>A0ABS0CMZ3</accession>
<keyword evidence="4" id="KW-0175">Coiled coil</keyword>
<dbReference type="EMBL" id="JADLQX010000003">
    <property type="protein sequence ID" value="MBF6297182.1"/>
    <property type="molecule type" value="Genomic_DNA"/>
</dbReference>
<dbReference type="RefSeq" id="WP_195128519.1">
    <property type="nucleotide sequence ID" value="NZ_JADLQX010000003.1"/>
</dbReference>
<protein>
    <submittedName>
        <fullName evidence="5">GvpL/GvpF family gas vesicle protein</fullName>
    </submittedName>
</protein>
<organism evidence="5 6">
    <name type="scientific">Nocardia amamiensis</name>
    <dbReference type="NCBI Taxonomy" id="404578"/>
    <lineage>
        <taxon>Bacteria</taxon>
        <taxon>Bacillati</taxon>
        <taxon>Actinomycetota</taxon>
        <taxon>Actinomycetes</taxon>
        <taxon>Mycobacteriales</taxon>
        <taxon>Nocardiaceae</taxon>
        <taxon>Nocardia</taxon>
    </lineage>
</organism>
<dbReference type="PANTHER" id="PTHR36852:SF1">
    <property type="entry name" value="PROTEIN GVPL 2"/>
    <property type="match status" value="1"/>
</dbReference>